<dbReference type="InterPro" id="IPR007081">
    <property type="entry name" value="RNA_pol_Rpb1_5"/>
</dbReference>
<evidence type="ECO:0000313" key="4">
    <source>
        <dbReference type="Proteomes" id="UP000274822"/>
    </source>
</evidence>
<accession>A0A433QRI1</accession>
<dbReference type="EMBL" id="RBNJ01002119">
    <property type="protein sequence ID" value="RUS32368.1"/>
    <property type="molecule type" value="Genomic_DNA"/>
</dbReference>
<dbReference type="SUPFAM" id="SSF64484">
    <property type="entry name" value="beta and beta-prime subunits of DNA dependent RNA-polymerase"/>
    <property type="match status" value="1"/>
</dbReference>
<dbReference type="Pfam" id="PF04998">
    <property type="entry name" value="RNA_pol_Rpb1_5"/>
    <property type="match status" value="1"/>
</dbReference>
<proteinExistence type="predicted"/>
<sequence>MNKPASPTGMWLPDVNKIVTNDIAAVLGAYDVEAGRAAHMKEMLSVFEVYDIDVDLRHLTLIADYMVSTYRITR</sequence>
<feature type="domain" description="RNA polymerase Rpb1" evidence="2">
    <location>
        <begin position="14"/>
        <end position="73"/>
    </location>
</feature>
<reference evidence="3 4" key="1">
    <citation type="journal article" date="2018" name="New Phytol.">
        <title>Phylogenomics of Endogonaceae and evolution of mycorrhizas within Mucoromycota.</title>
        <authorList>
            <person name="Chang Y."/>
            <person name="Desiro A."/>
            <person name="Na H."/>
            <person name="Sandor L."/>
            <person name="Lipzen A."/>
            <person name="Clum A."/>
            <person name="Barry K."/>
            <person name="Grigoriev I.V."/>
            <person name="Martin F.M."/>
            <person name="Stajich J.E."/>
            <person name="Smith M.E."/>
            <person name="Bonito G."/>
            <person name="Spatafora J.W."/>
        </authorList>
    </citation>
    <scope>NUCLEOTIDE SEQUENCE [LARGE SCALE GENOMIC DNA]</scope>
    <source>
        <strain evidence="3 4">AD002</strain>
    </source>
</reference>
<protein>
    <recommendedName>
        <fullName evidence="1">DNA-directed RNA polymerase</fullName>
        <ecNumber evidence="1">2.7.7.6</ecNumber>
    </recommendedName>
</protein>
<evidence type="ECO:0000259" key="2">
    <source>
        <dbReference type="Pfam" id="PF04998"/>
    </source>
</evidence>
<dbReference type="EC" id="2.7.7.6" evidence="1"/>
<dbReference type="AlphaFoldDB" id="A0A433QRI1"/>
<dbReference type="GO" id="GO:0006351">
    <property type="term" value="P:DNA-templated transcription"/>
    <property type="evidence" value="ECO:0007669"/>
    <property type="project" value="InterPro"/>
</dbReference>
<name>A0A433QRI1_9FUNG</name>
<dbReference type="Proteomes" id="UP000274822">
    <property type="component" value="Unassembled WGS sequence"/>
</dbReference>
<evidence type="ECO:0000313" key="3">
    <source>
        <dbReference type="EMBL" id="RUS32368.1"/>
    </source>
</evidence>
<dbReference type="GO" id="GO:0003677">
    <property type="term" value="F:DNA binding"/>
    <property type="evidence" value="ECO:0007669"/>
    <property type="project" value="InterPro"/>
</dbReference>
<gene>
    <name evidence="3" type="ORF">BC938DRAFT_475603</name>
</gene>
<comment type="caution">
    <text evidence="3">The sequence shown here is derived from an EMBL/GenBank/DDBJ whole genome shotgun (WGS) entry which is preliminary data.</text>
</comment>
<evidence type="ECO:0000256" key="1">
    <source>
        <dbReference type="ARBA" id="ARBA00012418"/>
    </source>
</evidence>
<dbReference type="GO" id="GO:0003899">
    <property type="term" value="F:DNA-directed RNA polymerase activity"/>
    <property type="evidence" value="ECO:0007669"/>
    <property type="project" value="UniProtKB-EC"/>
</dbReference>
<organism evidence="3 4">
    <name type="scientific">Jimgerdemannia flammicorona</name>
    <dbReference type="NCBI Taxonomy" id="994334"/>
    <lineage>
        <taxon>Eukaryota</taxon>
        <taxon>Fungi</taxon>
        <taxon>Fungi incertae sedis</taxon>
        <taxon>Mucoromycota</taxon>
        <taxon>Mucoromycotina</taxon>
        <taxon>Endogonomycetes</taxon>
        <taxon>Endogonales</taxon>
        <taxon>Endogonaceae</taxon>
        <taxon>Jimgerdemannia</taxon>
    </lineage>
</organism>
<keyword evidence="4" id="KW-1185">Reference proteome</keyword>